<evidence type="ECO:0000259" key="6">
    <source>
        <dbReference type="PROSITE" id="PS50011"/>
    </source>
</evidence>
<dbReference type="InterPro" id="IPR008271">
    <property type="entry name" value="Ser/Thr_kinase_AS"/>
</dbReference>
<evidence type="ECO:0000256" key="4">
    <source>
        <dbReference type="ARBA" id="ARBA00022840"/>
    </source>
</evidence>
<protein>
    <submittedName>
        <fullName evidence="7">Serine/threonine protein kinase</fullName>
    </submittedName>
</protein>
<dbReference type="RefSeq" id="WP_173128174.1">
    <property type="nucleotide sequence ID" value="NZ_JABRWJ010000007.1"/>
</dbReference>
<dbReference type="PROSITE" id="PS50011">
    <property type="entry name" value="PROTEIN_KINASE_DOM"/>
    <property type="match status" value="1"/>
</dbReference>
<dbReference type="PANTHER" id="PTHR43289">
    <property type="entry name" value="MITOGEN-ACTIVATED PROTEIN KINASE KINASE KINASE 20-RELATED"/>
    <property type="match status" value="1"/>
</dbReference>
<name>A0ABX2EN55_9BURK</name>
<feature type="domain" description="Protein kinase" evidence="6">
    <location>
        <begin position="96"/>
        <end position="370"/>
    </location>
</feature>
<dbReference type="InterPro" id="IPR000719">
    <property type="entry name" value="Prot_kinase_dom"/>
</dbReference>
<dbReference type="InterPro" id="IPR017441">
    <property type="entry name" value="Protein_kinase_ATP_BS"/>
</dbReference>
<keyword evidence="8" id="KW-1185">Reference proteome</keyword>
<evidence type="ECO:0000256" key="1">
    <source>
        <dbReference type="ARBA" id="ARBA00022679"/>
    </source>
</evidence>
<accession>A0ABX2EN55</accession>
<organism evidence="7 8">
    <name type="scientific">Pseudaquabacterium terrae</name>
    <dbReference type="NCBI Taxonomy" id="2732868"/>
    <lineage>
        <taxon>Bacteria</taxon>
        <taxon>Pseudomonadati</taxon>
        <taxon>Pseudomonadota</taxon>
        <taxon>Betaproteobacteria</taxon>
        <taxon>Burkholderiales</taxon>
        <taxon>Sphaerotilaceae</taxon>
        <taxon>Pseudaquabacterium</taxon>
    </lineage>
</organism>
<dbReference type="Gene3D" id="3.30.200.20">
    <property type="entry name" value="Phosphorylase Kinase, domain 1"/>
    <property type="match status" value="1"/>
</dbReference>
<dbReference type="PROSITE" id="PS00108">
    <property type="entry name" value="PROTEIN_KINASE_ST"/>
    <property type="match status" value="1"/>
</dbReference>
<proteinExistence type="predicted"/>
<comment type="caution">
    <text evidence="7">The sequence shown here is derived from an EMBL/GenBank/DDBJ whole genome shotgun (WGS) entry which is preliminary data.</text>
</comment>
<evidence type="ECO:0000256" key="3">
    <source>
        <dbReference type="ARBA" id="ARBA00022777"/>
    </source>
</evidence>
<reference evidence="7 8" key="1">
    <citation type="submission" date="2020-05" db="EMBL/GenBank/DDBJ databases">
        <title>Aquincola sp. isolate from soil.</title>
        <authorList>
            <person name="Han J."/>
            <person name="Kim D.-U."/>
        </authorList>
    </citation>
    <scope>NUCLEOTIDE SEQUENCE [LARGE SCALE GENOMIC DNA]</scope>
    <source>
        <strain evidence="7 8">S2</strain>
    </source>
</reference>
<keyword evidence="3 7" id="KW-0418">Kinase</keyword>
<gene>
    <name evidence="7" type="ORF">HLB44_23900</name>
</gene>
<dbReference type="EMBL" id="JABRWJ010000007">
    <property type="protein sequence ID" value="NRF70053.1"/>
    <property type="molecule type" value="Genomic_DNA"/>
</dbReference>
<keyword evidence="4 5" id="KW-0067">ATP-binding</keyword>
<dbReference type="SUPFAM" id="SSF56112">
    <property type="entry name" value="Protein kinase-like (PK-like)"/>
    <property type="match status" value="1"/>
</dbReference>
<dbReference type="Proteomes" id="UP000737171">
    <property type="component" value="Unassembled WGS sequence"/>
</dbReference>
<dbReference type="InterPro" id="IPR011009">
    <property type="entry name" value="Kinase-like_dom_sf"/>
</dbReference>
<keyword evidence="7" id="KW-0723">Serine/threonine-protein kinase</keyword>
<dbReference type="Gene3D" id="1.10.510.10">
    <property type="entry name" value="Transferase(Phosphotransferase) domain 1"/>
    <property type="match status" value="1"/>
</dbReference>
<keyword evidence="1" id="KW-0808">Transferase</keyword>
<dbReference type="SMART" id="SM00220">
    <property type="entry name" value="S_TKc"/>
    <property type="match status" value="1"/>
</dbReference>
<sequence length="909" mass="98709">MHAPFDLSADDWSTLRRLLDEALSLPAQDRVAWLAGLPATEHRFAPRLRALLSHAQRADAGELLHTLPKIETGVFAGRSPAYDEAPAEPGRFVGPYRLLRELGEGGMASVWLAERSDLLQGRQVALKLPRASWRHAAWAERLAREREILATLEHPNIARLYDAGIATDGQPYLALEFVEGDRIDEHCRSRKLDVRPRLRLFLQVARAVAHAHAKLVVHRDLKPSNILVTSDGQVRLLDFGIAKLLDQGVAKETQLTLEHGRALTPDYAAPEQIRGEPIGTAADIYSLGVLLYELLAGERPYRLRRGTRAELEESILLAEPQRPSDAAQDRKLARLLRGDLDTIVLKTLKKAPAERYATVDALAADIERHLADQPVQARPDSRSYRLRKLIARNKLESAAAAGTLVAVLSGTGVALWQASEAARQRDAALQHQQRAEAFSEFMYTLLDDVGSSDQPLTMPALLDRGTAMLERQRTSDPALTAYLQYEISRKYTMVNQTHRVLSLLQRSADGARAAGDHGLLAAALCATAWSLAEGQASLARTRLSEAEQALARATLVPMFARADCHRARARVQQASGDLAGAIITIQRGIAEIDRSGVDPGSRGRIMRVQLADFYRASDRYKDALALSAEELELHRQAGSLDSRAGFVALNNHAGNLNRLGEHVQAQAMLDQAQAWVAKQPPSLSQPVGFASNYGFALLRMGHAERALALAEESLRQSRPAKNVFRNSIGELLAASALRALQRPEEALRRLEAAEAVWRADPRAHGRMLQAASLLRAELLLDTGRAAEARVAIDAALAKAGYPGSSTAPGVDRLLRGASRIHKAAGDAVAAEALASAALEASRRIARDERLSGDVGEAALLRAQGRHALGRDGDARRDALLAHEALRNGLGSQHALTAAAAALLAKLPGS</sequence>
<dbReference type="Pfam" id="PF00069">
    <property type="entry name" value="Pkinase"/>
    <property type="match status" value="1"/>
</dbReference>
<evidence type="ECO:0000256" key="5">
    <source>
        <dbReference type="PROSITE-ProRule" id="PRU10141"/>
    </source>
</evidence>
<evidence type="ECO:0000313" key="7">
    <source>
        <dbReference type="EMBL" id="NRF70053.1"/>
    </source>
</evidence>
<dbReference type="SUPFAM" id="SSF48452">
    <property type="entry name" value="TPR-like"/>
    <property type="match status" value="2"/>
</dbReference>
<dbReference type="PANTHER" id="PTHR43289:SF34">
    <property type="entry name" value="SERINE_THREONINE-PROTEIN KINASE YBDM-RELATED"/>
    <property type="match status" value="1"/>
</dbReference>
<feature type="binding site" evidence="5">
    <location>
        <position position="127"/>
    </location>
    <ligand>
        <name>ATP</name>
        <dbReference type="ChEBI" id="CHEBI:30616"/>
    </ligand>
</feature>
<dbReference type="GO" id="GO:0004674">
    <property type="term" value="F:protein serine/threonine kinase activity"/>
    <property type="evidence" value="ECO:0007669"/>
    <property type="project" value="UniProtKB-KW"/>
</dbReference>
<keyword evidence="2 5" id="KW-0547">Nucleotide-binding</keyword>
<dbReference type="Gene3D" id="1.25.40.10">
    <property type="entry name" value="Tetratricopeptide repeat domain"/>
    <property type="match status" value="1"/>
</dbReference>
<dbReference type="CDD" id="cd14014">
    <property type="entry name" value="STKc_PknB_like"/>
    <property type="match status" value="1"/>
</dbReference>
<evidence type="ECO:0000256" key="2">
    <source>
        <dbReference type="ARBA" id="ARBA00022741"/>
    </source>
</evidence>
<evidence type="ECO:0000313" key="8">
    <source>
        <dbReference type="Proteomes" id="UP000737171"/>
    </source>
</evidence>
<dbReference type="PROSITE" id="PS00107">
    <property type="entry name" value="PROTEIN_KINASE_ATP"/>
    <property type="match status" value="1"/>
</dbReference>
<dbReference type="InterPro" id="IPR011990">
    <property type="entry name" value="TPR-like_helical_dom_sf"/>
</dbReference>